<proteinExistence type="predicted"/>
<dbReference type="EMBL" id="JAQIFT010000040">
    <property type="protein sequence ID" value="MDA3731636.1"/>
    <property type="molecule type" value="Genomic_DNA"/>
</dbReference>
<dbReference type="Proteomes" id="UP001169242">
    <property type="component" value="Unassembled WGS sequence"/>
</dbReference>
<comment type="caution">
    <text evidence="1">The sequence shown here is derived from an EMBL/GenBank/DDBJ whole genome shotgun (WGS) entry which is preliminary data.</text>
</comment>
<reference evidence="1" key="1">
    <citation type="journal article" date="2023" name="Int. J. Syst. Evol. Microbiol.">
        <title>&lt;i&gt;Holtiella tumoricola&lt;/i&gt; gen. nov. sp. nov., isolated from a human clinical sample.</title>
        <authorList>
            <person name="Allen-Vercoe E."/>
            <person name="Daigneault M.C."/>
            <person name="Vancuren S.J."/>
            <person name="Cochrane K."/>
            <person name="O'Neal L.L."/>
            <person name="Sankaranarayanan K."/>
            <person name="Lawson P.A."/>
        </authorList>
    </citation>
    <scope>NUCLEOTIDE SEQUENCE</scope>
    <source>
        <strain evidence="1">CC70A</strain>
    </source>
</reference>
<keyword evidence="2" id="KW-1185">Reference proteome</keyword>
<dbReference type="RefSeq" id="WP_271011998.1">
    <property type="nucleotide sequence ID" value="NZ_JAQIFT010000040.1"/>
</dbReference>
<protein>
    <submittedName>
        <fullName evidence="1">Uncharacterized protein</fullName>
    </submittedName>
</protein>
<evidence type="ECO:0000313" key="2">
    <source>
        <dbReference type="Proteomes" id="UP001169242"/>
    </source>
</evidence>
<evidence type="ECO:0000313" key="1">
    <source>
        <dbReference type="EMBL" id="MDA3731636.1"/>
    </source>
</evidence>
<dbReference type="AlphaFoldDB" id="A0AA42DMQ7"/>
<gene>
    <name evidence="1" type="ORF">PBV87_09125</name>
</gene>
<sequence>MDRDKAIRILEKYDDTYVYEDLTDKELIEKIWRVTGCSADMQGKIPWCGKISCAECWTKRLKDKVSVSRLID</sequence>
<organism evidence="1 2">
    <name type="scientific">Holtiella tumoricola</name>
    <dbReference type="NCBI Taxonomy" id="3018743"/>
    <lineage>
        <taxon>Bacteria</taxon>
        <taxon>Bacillati</taxon>
        <taxon>Bacillota</taxon>
        <taxon>Clostridia</taxon>
        <taxon>Lachnospirales</taxon>
        <taxon>Cellulosilyticaceae</taxon>
        <taxon>Holtiella</taxon>
    </lineage>
</organism>
<accession>A0AA42DMQ7</accession>
<name>A0AA42DMQ7_9FIRM</name>